<feature type="compositionally biased region" description="Low complexity" evidence="1">
    <location>
        <begin position="192"/>
        <end position="202"/>
    </location>
</feature>
<evidence type="ECO:0000313" key="3">
    <source>
        <dbReference type="Proteomes" id="UP000494165"/>
    </source>
</evidence>
<evidence type="ECO:0000313" key="2">
    <source>
        <dbReference type="EMBL" id="CAB3366587.1"/>
    </source>
</evidence>
<evidence type="ECO:0000256" key="1">
    <source>
        <dbReference type="SAM" id="MobiDB-lite"/>
    </source>
</evidence>
<accession>A0A8S1CAU4</accession>
<comment type="caution">
    <text evidence="2">The sequence shown here is derived from an EMBL/GenBank/DDBJ whole genome shotgun (WGS) entry which is preliminary data.</text>
</comment>
<sequence length="228" mass="23610">MTVFSFFAARYPSGLITIGMSLSCIISASQVFAYCRSGQKLSDATDKLVDALSTGPWSDPQFASCYNLIAADAKRKFCAKLWACNRTVQFSLSSHTNRTPTTKLKMNKLVAVVALCFLANIAFAAKFNRDEAAEGGSSSGGNIPNMGSFMNQIQGLMEQAQAGNGGGGAENEEGSSGGSGGMFGMLGSLPAMPSGMPEMPTGMPEMPTGMPEMPTGMPAGVPGIGGSK</sequence>
<feature type="region of interest" description="Disordered" evidence="1">
    <location>
        <begin position="160"/>
        <end position="202"/>
    </location>
</feature>
<feature type="compositionally biased region" description="Gly residues" evidence="1">
    <location>
        <begin position="163"/>
        <end position="184"/>
    </location>
</feature>
<dbReference type="EMBL" id="CADEPI010000026">
    <property type="protein sequence ID" value="CAB3366587.1"/>
    <property type="molecule type" value="Genomic_DNA"/>
</dbReference>
<protein>
    <submittedName>
        <fullName evidence="2">Uncharacterized protein</fullName>
    </submittedName>
</protein>
<keyword evidence="3" id="KW-1185">Reference proteome</keyword>
<dbReference type="AlphaFoldDB" id="A0A8S1CAU4"/>
<organism evidence="2 3">
    <name type="scientific">Cloeon dipterum</name>
    <dbReference type="NCBI Taxonomy" id="197152"/>
    <lineage>
        <taxon>Eukaryota</taxon>
        <taxon>Metazoa</taxon>
        <taxon>Ecdysozoa</taxon>
        <taxon>Arthropoda</taxon>
        <taxon>Hexapoda</taxon>
        <taxon>Insecta</taxon>
        <taxon>Pterygota</taxon>
        <taxon>Palaeoptera</taxon>
        <taxon>Ephemeroptera</taxon>
        <taxon>Pisciforma</taxon>
        <taxon>Baetidae</taxon>
        <taxon>Cloeon</taxon>
    </lineage>
</organism>
<dbReference type="Proteomes" id="UP000494165">
    <property type="component" value="Unassembled WGS sequence"/>
</dbReference>
<name>A0A8S1CAU4_9INSE</name>
<proteinExistence type="predicted"/>
<gene>
    <name evidence="2" type="ORF">CLODIP_2_CD15964</name>
</gene>
<reference evidence="2 3" key="1">
    <citation type="submission" date="2020-04" db="EMBL/GenBank/DDBJ databases">
        <authorList>
            <person name="Alioto T."/>
            <person name="Alioto T."/>
            <person name="Gomez Garrido J."/>
        </authorList>
    </citation>
    <scope>NUCLEOTIDE SEQUENCE [LARGE SCALE GENOMIC DNA]</scope>
</reference>